<feature type="domain" description="TRAM" evidence="6">
    <location>
        <begin position="7"/>
        <end position="66"/>
    </location>
</feature>
<dbReference type="PATRIC" id="fig|1072256.5.peg.1253"/>
<feature type="binding site" evidence="4">
    <location>
        <position position="342"/>
    </location>
    <ligand>
        <name>S-adenosyl-L-methionine</name>
        <dbReference type="ChEBI" id="CHEBI:59789"/>
    </ligand>
</feature>
<dbReference type="Pfam" id="PF01938">
    <property type="entry name" value="TRAM"/>
    <property type="match status" value="1"/>
</dbReference>
<evidence type="ECO:0000256" key="1">
    <source>
        <dbReference type="ARBA" id="ARBA00022603"/>
    </source>
</evidence>
<dbReference type="InterPro" id="IPR012340">
    <property type="entry name" value="NA-bd_OB-fold"/>
</dbReference>
<dbReference type="PANTHER" id="PTHR11061">
    <property type="entry name" value="RNA M5U METHYLTRANSFERASE"/>
    <property type="match status" value="1"/>
</dbReference>
<gene>
    <name evidence="7" type="ORF">CUTER_06345</name>
</gene>
<evidence type="ECO:0000313" key="7">
    <source>
        <dbReference type="EMBL" id="AKK11258.1"/>
    </source>
</evidence>
<dbReference type="EMBL" id="CP011546">
    <property type="protein sequence ID" value="AKK11258.1"/>
    <property type="molecule type" value="Genomic_DNA"/>
</dbReference>
<dbReference type="KEGG" id="cut:CUTER_06345"/>
<dbReference type="PROSITE" id="PS01230">
    <property type="entry name" value="TRMA_1"/>
    <property type="match status" value="1"/>
</dbReference>
<dbReference type="PROSITE" id="PS50926">
    <property type="entry name" value="TRAM"/>
    <property type="match status" value="1"/>
</dbReference>
<protein>
    <submittedName>
        <fullName evidence="7">SAM-dependent methyltransferase, tRNA(Uracil-5)-methyltransferase</fullName>
        <ecNumber evidence="7">2.1.1.-</ecNumber>
    </submittedName>
</protein>
<keyword evidence="8" id="KW-1185">Reference proteome</keyword>
<dbReference type="SUPFAM" id="SSF53335">
    <property type="entry name" value="S-adenosyl-L-methionine-dependent methyltransferases"/>
    <property type="match status" value="1"/>
</dbReference>
<evidence type="ECO:0000259" key="6">
    <source>
        <dbReference type="PROSITE" id="PS50926"/>
    </source>
</evidence>
<dbReference type="InterPro" id="IPR030390">
    <property type="entry name" value="MeTrfase_TrmA_AS"/>
</dbReference>
<accession>A0A0G3HH56</accession>
<evidence type="ECO:0000256" key="4">
    <source>
        <dbReference type="PROSITE-ProRule" id="PRU01024"/>
    </source>
</evidence>
<reference evidence="8" key="2">
    <citation type="submission" date="2015-05" db="EMBL/GenBank/DDBJ databases">
        <title>Complete genome sequence of Corynebacterium uterequi DSM 45634, isolated from the uterus of a maiden mare.</title>
        <authorList>
            <person name="Ruckert C."/>
            <person name="Albersmeier A."/>
            <person name="Winkler A."/>
            <person name="Tauch A."/>
        </authorList>
    </citation>
    <scope>NUCLEOTIDE SEQUENCE [LARGE SCALE GENOMIC DNA]</scope>
    <source>
        <strain evidence="8">DSM 45634</strain>
    </source>
</reference>
<dbReference type="GO" id="GO:0070475">
    <property type="term" value="P:rRNA base methylation"/>
    <property type="evidence" value="ECO:0007669"/>
    <property type="project" value="TreeGrafter"/>
</dbReference>
<dbReference type="SUPFAM" id="SSF50249">
    <property type="entry name" value="Nucleic acid-binding proteins"/>
    <property type="match status" value="1"/>
</dbReference>
<evidence type="ECO:0000256" key="2">
    <source>
        <dbReference type="ARBA" id="ARBA00022679"/>
    </source>
</evidence>
<feature type="active site" description="Nucleophile" evidence="4">
    <location>
        <position position="369"/>
    </location>
</feature>
<evidence type="ECO:0000313" key="8">
    <source>
        <dbReference type="Proteomes" id="UP000035548"/>
    </source>
</evidence>
<comment type="similarity">
    <text evidence="4">Belongs to the class I-like SAM-binding methyltransferase superfamily. RNA M5U methyltransferase family.</text>
</comment>
<organism evidence="7 8">
    <name type="scientific">Corynebacterium uterequi</name>
    <dbReference type="NCBI Taxonomy" id="1072256"/>
    <lineage>
        <taxon>Bacteria</taxon>
        <taxon>Bacillati</taxon>
        <taxon>Actinomycetota</taxon>
        <taxon>Actinomycetes</taxon>
        <taxon>Mycobacteriales</taxon>
        <taxon>Corynebacteriaceae</taxon>
        <taxon>Corynebacterium</taxon>
    </lineage>
</organism>
<dbReference type="Gene3D" id="3.40.50.150">
    <property type="entry name" value="Vaccinia Virus protein VP39"/>
    <property type="match status" value="1"/>
</dbReference>
<dbReference type="EC" id="2.1.1.-" evidence="7"/>
<dbReference type="Pfam" id="PF05958">
    <property type="entry name" value="tRNA_U5-meth_tr"/>
    <property type="match status" value="1"/>
</dbReference>
<dbReference type="AlphaFoldDB" id="A0A0G3HH56"/>
<name>A0A0G3HH56_9CORY</name>
<evidence type="ECO:0000256" key="3">
    <source>
        <dbReference type="ARBA" id="ARBA00022691"/>
    </source>
</evidence>
<feature type="binding site" evidence="4">
    <location>
        <position position="301"/>
    </location>
    <ligand>
        <name>S-adenosyl-L-methionine</name>
        <dbReference type="ChEBI" id="CHEBI:59789"/>
    </ligand>
</feature>
<sequence length="416" mass="44774">MTPQPDALREGSVLDLRVERMAHGGEGLATGPDGRVVFVRGAYPGDEVRATLTQVKKRFARAVVEEVRSPGDFRGEQSCPAAAHGAGCCDFGDVDPAREAELKRQVLLGQLSRVVDVDALPEVETMSLAPHRGWRTRVRLGVDESGRAGLRRRGSTEVVTDYPCTQVVDGLLDGVVGPSARRFTPGSEVVAVRGADGQRHLVELRKASRGRRAEKIERLVEGPRFVTERVGETQFTFPPTAFWQAHREAPSAYAATVRSWLADTPVDSREPVGWDLYAGVGLFAPAIADALGAQARIEAVDYSPAAAGRDQPGLSGLNLNRHNVRVERAIAGLPAPRVVVLDPPRIGAGDEVIAATAAAEPRRVVHIGCDPSTFARDLASWYQAGYVAERLMLVDAFPGTHHCEVLAQLGPRMTAL</sequence>
<dbReference type="InterPro" id="IPR010280">
    <property type="entry name" value="U5_MeTrfase_fam"/>
</dbReference>
<dbReference type="InterPro" id="IPR002792">
    <property type="entry name" value="TRAM_dom"/>
</dbReference>
<dbReference type="STRING" id="1072256.CUTER_06345"/>
<dbReference type="PANTHER" id="PTHR11061:SF30">
    <property type="entry name" value="TRNA (URACIL(54)-C(5))-METHYLTRANSFERASE"/>
    <property type="match status" value="1"/>
</dbReference>
<feature type="active site" evidence="5">
    <location>
        <position position="369"/>
    </location>
</feature>
<dbReference type="InterPro" id="IPR029063">
    <property type="entry name" value="SAM-dependent_MTases_sf"/>
</dbReference>
<dbReference type="Proteomes" id="UP000035548">
    <property type="component" value="Chromosome"/>
</dbReference>
<feature type="binding site" evidence="4">
    <location>
        <position position="277"/>
    </location>
    <ligand>
        <name>S-adenosyl-L-methionine</name>
        <dbReference type="ChEBI" id="CHEBI:59789"/>
    </ligand>
</feature>
<dbReference type="GO" id="GO:0070041">
    <property type="term" value="F:rRNA (uridine-C5-)-methyltransferase activity"/>
    <property type="evidence" value="ECO:0007669"/>
    <property type="project" value="TreeGrafter"/>
</dbReference>
<keyword evidence="3 4" id="KW-0949">S-adenosyl-L-methionine</keyword>
<reference evidence="7 8" key="1">
    <citation type="journal article" date="2015" name="Genome Announc.">
        <title>Virulence Factor Genes Detected in the Complete Genome Sequence of Corynebacterium uterequi DSM 45634, Isolated from the Uterus of a Maiden Mare.</title>
        <authorList>
            <person name="Ruckert C."/>
            <person name="Kriete M."/>
            <person name="Jaenicke S."/>
            <person name="Winkler A."/>
            <person name="Tauch A."/>
        </authorList>
    </citation>
    <scope>NUCLEOTIDE SEQUENCE [LARGE SCALE GENOMIC DNA]</scope>
    <source>
        <strain evidence="7 8">DSM 45634</strain>
    </source>
</reference>
<evidence type="ECO:0000256" key="5">
    <source>
        <dbReference type="PROSITE-ProRule" id="PRU10015"/>
    </source>
</evidence>
<dbReference type="PROSITE" id="PS51687">
    <property type="entry name" value="SAM_MT_RNA_M5U"/>
    <property type="match status" value="1"/>
</dbReference>
<dbReference type="Gene3D" id="2.40.50.140">
    <property type="entry name" value="Nucleic acid-binding proteins"/>
    <property type="match status" value="1"/>
</dbReference>
<keyword evidence="2 4" id="KW-0808">Transferase</keyword>
<proteinExistence type="inferred from homology"/>
<dbReference type="RefSeq" id="WP_047259707.1">
    <property type="nucleotide sequence ID" value="NZ_CP011546.1"/>
</dbReference>
<feature type="binding site" evidence="4">
    <location>
        <position position="244"/>
    </location>
    <ligand>
        <name>S-adenosyl-L-methionine</name>
        <dbReference type="ChEBI" id="CHEBI:59789"/>
    </ligand>
</feature>
<keyword evidence="1 4" id="KW-0489">Methyltransferase</keyword>